<evidence type="ECO:0000313" key="4">
    <source>
        <dbReference type="EMBL" id="QPH40319.1"/>
    </source>
</evidence>
<dbReference type="InterPro" id="IPR053142">
    <property type="entry name" value="PchR_regulatory_protein"/>
</dbReference>
<dbReference type="GO" id="GO:0043565">
    <property type="term" value="F:sequence-specific DNA binding"/>
    <property type="evidence" value="ECO:0007669"/>
    <property type="project" value="InterPro"/>
</dbReference>
<dbReference type="Pfam" id="PF12833">
    <property type="entry name" value="HTH_18"/>
    <property type="match status" value="1"/>
</dbReference>
<dbReference type="SUPFAM" id="SSF46689">
    <property type="entry name" value="Homeodomain-like"/>
    <property type="match status" value="2"/>
</dbReference>
<dbReference type="InterPro" id="IPR009057">
    <property type="entry name" value="Homeodomain-like_sf"/>
</dbReference>
<dbReference type="AlphaFoldDB" id="A0A7S9L0P6"/>
<dbReference type="InterPro" id="IPR018060">
    <property type="entry name" value="HTH_AraC"/>
</dbReference>
<dbReference type="PROSITE" id="PS01124">
    <property type="entry name" value="HTH_ARAC_FAMILY_2"/>
    <property type="match status" value="1"/>
</dbReference>
<name>A0A7S9L0P6_9SPHI</name>
<dbReference type="PANTHER" id="PTHR47893:SF1">
    <property type="entry name" value="REGULATORY PROTEIN PCHR"/>
    <property type="match status" value="1"/>
</dbReference>
<dbReference type="Proteomes" id="UP000594759">
    <property type="component" value="Chromosome"/>
</dbReference>
<protein>
    <submittedName>
        <fullName evidence="4">Helix-turn-helix transcriptional regulator</fullName>
    </submittedName>
</protein>
<keyword evidence="2" id="KW-0804">Transcription</keyword>
<dbReference type="RefSeq" id="WP_196099775.1">
    <property type="nucleotide sequence ID" value="NZ_CP064939.1"/>
</dbReference>
<evidence type="ECO:0000256" key="1">
    <source>
        <dbReference type="ARBA" id="ARBA00023015"/>
    </source>
</evidence>
<proteinExistence type="predicted"/>
<accession>A0A7S9L0P6</accession>
<evidence type="ECO:0000256" key="2">
    <source>
        <dbReference type="ARBA" id="ARBA00023163"/>
    </source>
</evidence>
<reference evidence="4 5" key="1">
    <citation type="submission" date="2020-11" db="EMBL/GenBank/DDBJ databases">
        <title>Pedobacter endophytica, an endophytic bacteria isolated form Carex pumila.</title>
        <authorList>
            <person name="Peng Y."/>
            <person name="Jiang L."/>
            <person name="Lee J."/>
        </authorList>
    </citation>
    <scope>NUCLEOTIDE SEQUENCE [LARGE SCALE GENOMIC DNA]</scope>
    <source>
        <strain evidence="4 5">JBR3-12</strain>
    </source>
</reference>
<organism evidence="4 5">
    <name type="scientific">Pedobacter endophyticus</name>
    <dbReference type="NCBI Taxonomy" id="2789740"/>
    <lineage>
        <taxon>Bacteria</taxon>
        <taxon>Pseudomonadati</taxon>
        <taxon>Bacteroidota</taxon>
        <taxon>Sphingobacteriia</taxon>
        <taxon>Sphingobacteriales</taxon>
        <taxon>Sphingobacteriaceae</taxon>
        <taxon>Pedobacter</taxon>
    </lineage>
</organism>
<gene>
    <name evidence="4" type="ORF">IZT61_03300</name>
</gene>
<keyword evidence="1" id="KW-0805">Transcription regulation</keyword>
<sequence>MKIKFSEYQTGQLIYSHELPKDFETDTDIAVKVSDLTMDGYAIKLTEKWFAGIHLSIAEIRSNGVVDFSFEASQNHICFLFCLSGGLNYYTPNKTTHLLSLKANQHSVTCGELNNAVFSVSESTQYIYIQLTTEYYKKITNQNFNDHRKIFFNQATSPQMVMILKKLAQCNYSGRVERIYLESKILGLIIFFIQKRTSKLATLKTEDLNKIALAKKIVEDNLQKPFSLIELSRKAGINDYKLKKGFKEVTGLTVFGYIFKLRMENANYLLLQEQKTVNEVAFLVGYKNAQHFIAAFKRHFNMLPGALKNKANANV</sequence>
<feature type="domain" description="HTH araC/xylS-type" evidence="3">
    <location>
        <begin position="212"/>
        <end position="310"/>
    </location>
</feature>
<evidence type="ECO:0000313" key="5">
    <source>
        <dbReference type="Proteomes" id="UP000594759"/>
    </source>
</evidence>
<dbReference type="Gene3D" id="1.10.10.60">
    <property type="entry name" value="Homeodomain-like"/>
    <property type="match status" value="1"/>
</dbReference>
<evidence type="ECO:0000259" key="3">
    <source>
        <dbReference type="PROSITE" id="PS01124"/>
    </source>
</evidence>
<dbReference type="SMART" id="SM00342">
    <property type="entry name" value="HTH_ARAC"/>
    <property type="match status" value="1"/>
</dbReference>
<dbReference type="GO" id="GO:0003700">
    <property type="term" value="F:DNA-binding transcription factor activity"/>
    <property type="evidence" value="ECO:0007669"/>
    <property type="project" value="InterPro"/>
</dbReference>
<keyword evidence="5" id="KW-1185">Reference proteome</keyword>
<dbReference type="KEGG" id="pex:IZT61_03300"/>
<dbReference type="EMBL" id="CP064939">
    <property type="protein sequence ID" value="QPH40319.1"/>
    <property type="molecule type" value="Genomic_DNA"/>
</dbReference>
<dbReference type="PANTHER" id="PTHR47893">
    <property type="entry name" value="REGULATORY PROTEIN PCHR"/>
    <property type="match status" value="1"/>
</dbReference>